<comment type="catalytic activity">
    <reaction evidence="6 7">
        <text>a D-alpha-amino acid + A + H2O = a 2-oxocarboxylate + AH2 + NH4(+)</text>
        <dbReference type="Rhea" id="RHEA:18125"/>
        <dbReference type="ChEBI" id="CHEBI:13193"/>
        <dbReference type="ChEBI" id="CHEBI:15377"/>
        <dbReference type="ChEBI" id="CHEBI:17499"/>
        <dbReference type="ChEBI" id="CHEBI:28938"/>
        <dbReference type="ChEBI" id="CHEBI:35179"/>
        <dbReference type="ChEBI" id="CHEBI:59871"/>
    </reaction>
</comment>
<gene>
    <name evidence="7" type="primary">dadA</name>
    <name evidence="9" type="ORF">Geu3261_0133_024</name>
</gene>
<dbReference type="GO" id="GO:0005737">
    <property type="term" value="C:cytoplasm"/>
    <property type="evidence" value="ECO:0007669"/>
    <property type="project" value="TreeGrafter"/>
</dbReference>
<proteinExistence type="inferred from homology"/>
<comment type="caution">
    <text evidence="9">The sequence shown here is derived from an EMBL/GenBank/DDBJ whole genome shotgun (WGS) entry which is preliminary data.</text>
</comment>
<evidence type="ECO:0000256" key="2">
    <source>
        <dbReference type="ARBA" id="ARBA00009410"/>
    </source>
</evidence>
<accession>A0A0D6Q0M4</accession>
<dbReference type="GO" id="GO:0005886">
    <property type="term" value="C:plasma membrane"/>
    <property type="evidence" value="ECO:0007669"/>
    <property type="project" value="TreeGrafter"/>
</dbReference>
<dbReference type="Proteomes" id="UP000032675">
    <property type="component" value="Unassembled WGS sequence"/>
</dbReference>
<dbReference type="SUPFAM" id="SSF51905">
    <property type="entry name" value="FAD/NAD(P)-binding domain"/>
    <property type="match status" value="1"/>
</dbReference>
<evidence type="ECO:0000256" key="4">
    <source>
        <dbReference type="ARBA" id="ARBA00022827"/>
    </source>
</evidence>
<evidence type="ECO:0000256" key="3">
    <source>
        <dbReference type="ARBA" id="ARBA00022630"/>
    </source>
</evidence>
<comment type="function">
    <text evidence="7">Oxidative deamination of D-amino acids.</text>
</comment>
<sequence>MKIIVLGSGVVGVTSAWYLAQAGHEVTVVDRQPEAGLETSFANAGQVSPGYSSPWAGPGVPLKSVKWLLMKYRPFVFWPMPDPHLWKWLVQMLENCTTAAYDRNKGRMVRIAEYSRDVMRDLRASTGITYDDRQQGTLQVFRTQKQMDAIAGDIRVLEQYNVPYEVLTREGCVRAEPGLASSADKIVGGLRLPGDETGDAFLFTQRLAAMAAKAGVTFHYDTRIRTMTNNGGRITGIETSRGQMVADSYVLSLGSYSPAMVRHLGLDLPIYPVKGYSLTADIVNEKQAPVSTIMDETFKIGITRLGERIRVGGTAELAGFSTKLRAPRRETLEHSVTDLFPGGGNIAAARFWTGLRPMTPDGTPIIGRTKYDNLFLNTGHGTLGWTMACGSGRVLADIMSNRMPDIPYEDLGIVRYGQ</sequence>
<evidence type="ECO:0000256" key="5">
    <source>
        <dbReference type="ARBA" id="ARBA00023002"/>
    </source>
</evidence>
<dbReference type="RefSeq" id="WP_048851617.1">
    <property type="nucleotide sequence ID" value="NZ_BANI01000117.1"/>
</dbReference>
<evidence type="ECO:0000313" key="9">
    <source>
        <dbReference type="EMBL" id="GAN96979.1"/>
    </source>
</evidence>
<feature type="binding site" evidence="7">
    <location>
        <begin position="3"/>
        <end position="17"/>
    </location>
    <ligand>
        <name>FAD</name>
        <dbReference type="ChEBI" id="CHEBI:57692"/>
    </ligand>
</feature>
<dbReference type="NCBIfam" id="NF001933">
    <property type="entry name" value="PRK00711.1"/>
    <property type="match status" value="1"/>
</dbReference>
<dbReference type="AlphaFoldDB" id="A0A0D6Q0M4"/>
<dbReference type="HAMAP" id="MF_01202">
    <property type="entry name" value="DadA"/>
    <property type="match status" value="1"/>
</dbReference>
<name>A0A0D6Q0M4_KOMEU</name>
<dbReference type="Pfam" id="PF01266">
    <property type="entry name" value="DAO"/>
    <property type="match status" value="1"/>
</dbReference>
<comment type="cofactor">
    <cofactor evidence="1 7">
        <name>FAD</name>
        <dbReference type="ChEBI" id="CHEBI:57692"/>
    </cofactor>
</comment>
<dbReference type="EC" id="1.4.99.-" evidence="7"/>
<dbReference type="Gene3D" id="3.30.9.10">
    <property type="entry name" value="D-Amino Acid Oxidase, subunit A, domain 2"/>
    <property type="match status" value="1"/>
</dbReference>
<dbReference type="PANTHER" id="PTHR13847">
    <property type="entry name" value="SARCOSINE DEHYDROGENASE-RELATED"/>
    <property type="match status" value="1"/>
</dbReference>
<reference evidence="9 10" key="1">
    <citation type="submission" date="2012-11" db="EMBL/GenBank/DDBJ databases">
        <title>Whole genome sequence of Gluconacetobacter europaeus NBRC3261.</title>
        <authorList>
            <person name="Azuma Y."/>
            <person name="Higashiura N."/>
            <person name="Hirakawa H."/>
            <person name="Matsushita K."/>
        </authorList>
    </citation>
    <scope>NUCLEOTIDE SEQUENCE [LARGE SCALE GENOMIC DNA]</scope>
    <source>
        <strain evidence="9 10">NBRC 3261</strain>
    </source>
</reference>
<dbReference type="InterPro" id="IPR023080">
    <property type="entry name" value="DadA"/>
</dbReference>
<evidence type="ECO:0000256" key="1">
    <source>
        <dbReference type="ARBA" id="ARBA00001974"/>
    </source>
</evidence>
<dbReference type="InterPro" id="IPR036188">
    <property type="entry name" value="FAD/NAD-bd_sf"/>
</dbReference>
<dbReference type="SUPFAM" id="SSF54373">
    <property type="entry name" value="FAD-linked reductases, C-terminal domain"/>
    <property type="match status" value="1"/>
</dbReference>
<evidence type="ECO:0000256" key="6">
    <source>
        <dbReference type="ARBA" id="ARBA00047884"/>
    </source>
</evidence>
<dbReference type="Gene3D" id="3.50.50.60">
    <property type="entry name" value="FAD/NAD(P)-binding domain"/>
    <property type="match status" value="2"/>
</dbReference>
<feature type="domain" description="FAD dependent oxidoreductase" evidence="8">
    <location>
        <begin position="2"/>
        <end position="397"/>
    </location>
</feature>
<dbReference type="GO" id="GO:0055130">
    <property type="term" value="P:D-alanine catabolic process"/>
    <property type="evidence" value="ECO:0007669"/>
    <property type="project" value="TreeGrafter"/>
</dbReference>
<evidence type="ECO:0000259" key="8">
    <source>
        <dbReference type="Pfam" id="PF01266"/>
    </source>
</evidence>
<protein>
    <recommendedName>
        <fullName evidence="7">D-amino acid dehydrogenase</fullName>
        <ecNumber evidence="7">1.4.99.-</ecNumber>
    </recommendedName>
</protein>
<dbReference type="FunFam" id="3.50.50.60:FF:000020">
    <property type="entry name" value="D-amino acid dehydrogenase"/>
    <property type="match status" value="1"/>
</dbReference>
<evidence type="ECO:0000313" key="10">
    <source>
        <dbReference type="Proteomes" id="UP000032675"/>
    </source>
</evidence>
<dbReference type="InterPro" id="IPR006076">
    <property type="entry name" value="FAD-dep_OxRdtase"/>
</dbReference>
<organism evidence="9 10">
    <name type="scientific">Komagataeibacter europaeus NBRC 3261</name>
    <dbReference type="NCBI Taxonomy" id="1234669"/>
    <lineage>
        <taxon>Bacteria</taxon>
        <taxon>Pseudomonadati</taxon>
        <taxon>Pseudomonadota</taxon>
        <taxon>Alphaproteobacteria</taxon>
        <taxon>Acetobacterales</taxon>
        <taxon>Acetobacteraceae</taxon>
        <taxon>Komagataeibacter</taxon>
    </lineage>
</organism>
<dbReference type="EMBL" id="BANI01000117">
    <property type="protein sequence ID" value="GAN96979.1"/>
    <property type="molecule type" value="Genomic_DNA"/>
</dbReference>
<comment type="similarity">
    <text evidence="2 7">Belongs to the DadA oxidoreductase family.</text>
</comment>
<dbReference type="GO" id="GO:0008718">
    <property type="term" value="F:D-amino-acid dehydrogenase activity"/>
    <property type="evidence" value="ECO:0007669"/>
    <property type="project" value="UniProtKB-UniRule"/>
</dbReference>
<keyword evidence="3 7" id="KW-0285">Flavoprotein</keyword>
<keyword evidence="4 7" id="KW-0274">FAD</keyword>
<evidence type="ECO:0000256" key="7">
    <source>
        <dbReference type="HAMAP-Rule" id="MF_01202"/>
    </source>
</evidence>
<keyword evidence="5 7" id="KW-0560">Oxidoreductase</keyword>
<dbReference type="PANTHER" id="PTHR13847:SF280">
    <property type="entry name" value="D-AMINO ACID DEHYDROGENASE"/>
    <property type="match status" value="1"/>
</dbReference>